<accession>A0ACC1RLC1</accession>
<evidence type="ECO:0000313" key="2">
    <source>
        <dbReference type="Proteomes" id="UP001148629"/>
    </source>
</evidence>
<protein>
    <submittedName>
        <fullName evidence="1">Uncharacterized protein</fullName>
    </submittedName>
</protein>
<evidence type="ECO:0000313" key="1">
    <source>
        <dbReference type="EMBL" id="KAJ3520413.1"/>
    </source>
</evidence>
<dbReference type="EMBL" id="JANRMS010002904">
    <property type="protein sequence ID" value="KAJ3520413.1"/>
    <property type="molecule type" value="Genomic_DNA"/>
</dbReference>
<sequence>MVSSYLVVAIGLELAFWLGDEFTVSAIMAALVGFAIGMVMPSSIRVMTKLLPAEKHIVSVGFGTAFAVSGGAIFPFAVGALAQAGGVQVLQPVILGLFAIQLLLWLVVARMKFVRDEVSSA</sequence>
<comment type="caution">
    <text evidence="1">The sequence shown here is derived from an EMBL/GenBank/DDBJ whole genome shotgun (WGS) entry which is preliminary data.</text>
</comment>
<gene>
    <name evidence="1" type="ORF">NM208_g13717</name>
</gene>
<proteinExistence type="predicted"/>
<name>A0ACC1RLC1_9HYPO</name>
<keyword evidence="2" id="KW-1185">Reference proteome</keyword>
<dbReference type="Proteomes" id="UP001148629">
    <property type="component" value="Unassembled WGS sequence"/>
</dbReference>
<reference evidence="1" key="1">
    <citation type="submission" date="2022-08" db="EMBL/GenBank/DDBJ databases">
        <title>Genome Sequence of Fusarium decemcellulare.</title>
        <authorList>
            <person name="Buettner E."/>
        </authorList>
    </citation>
    <scope>NUCLEOTIDE SEQUENCE</scope>
    <source>
        <strain evidence="1">Babe19</strain>
    </source>
</reference>
<organism evidence="1 2">
    <name type="scientific">Fusarium decemcellulare</name>
    <dbReference type="NCBI Taxonomy" id="57161"/>
    <lineage>
        <taxon>Eukaryota</taxon>
        <taxon>Fungi</taxon>
        <taxon>Dikarya</taxon>
        <taxon>Ascomycota</taxon>
        <taxon>Pezizomycotina</taxon>
        <taxon>Sordariomycetes</taxon>
        <taxon>Hypocreomycetidae</taxon>
        <taxon>Hypocreales</taxon>
        <taxon>Nectriaceae</taxon>
        <taxon>Fusarium</taxon>
        <taxon>Fusarium decemcellulare species complex</taxon>
    </lineage>
</organism>